<keyword evidence="13" id="KW-0732">Signal</keyword>
<dbReference type="InterPro" id="IPR039426">
    <property type="entry name" value="TonB-dep_rcpt-like"/>
</dbReference>
<dbReference type="EMBL" id="JAINVV010000013">
    <property type="protein sequence ID" value="MBY8825749.1"/>
    <property type="molecule type" value="Genomic_DNA"/>
</dbReference>
<dbReference type="PANTHER" id="PTHR32552">
    <property type="entry name" value="FERRICHROME IRON RECEPTOR-RELATED"/>
    <property type="match status" value="1"/>
</dbReference>
<dbReference type="PROSITE" id="PS52016">
    <property type="entry name" value="TONB_DEPENDENT_REC_3"/>
    <property type="match status" value="1"/>
</dbReference>
<keyword evidence="17" id="KW-1185">Reference proteome</keyword>
<dbReference type="CDD" id="cd01347">
    <property type="entry name" value="ligand_gated_channel"/>
    <property type="match status" value="1"/>
</dbReference>
<keyword evidence="3 11" id="KW-1134">Transmembrane beta strand</keyword>
<dbReference type="Proteomes" id="UP000706039">
    <property type="component" value="Unassembled WGS sequence"/>
</dbReference>
<evidence type="ECO:0000256" key="1">
    <source>
        <dbReference type="ARBA" id="ARBA00004571"/>
    </source>
</evidence>
<evidence type="ECO:0000256" key="9">
    <source>
        <dbReference type="ARBA" id="ARBA00023136"/>
    </source>
</evidence>
<keyword evidence="6" id="KW-0408">Iron</keyword>
<evidence type="ECO:0000259" key="15">
    <source>
        <dbReference type="Pfam" id="PF07715"/>
    </source>
</evidence>
<evidence type="ECO:0000256" key="3">
    <source>
        <dbReference type="ARBA" id="ARBA00022452"/>
    </source>
</evidence>
<dbReference type="InterPro" id="IPR012910">
    <property type="entry name" value="Plug_dom"/>
</dbReference>
<reference evidence="16 17" key="1">
    <citation type="submission" date="2021-08" db="EMBL/GenBank/DDBJ databases">
        <authorList>
            <person name="Tuo L."/>
        </authorList>
    </citation>
    <scope>NUCLEOTIDE SEQUENCE [LARGE SCALE GENOMIC DNA]</scope>
    <source>
        <strain evidence="16 17">JCM 31229</strain>
    </source>
</reference>
<dbReference type="InterPro" id="IPR036942">
    <property type="entry name" value="Beta-barrel_TonB_sf"/>
</dbReference>
<dbReference type="Gene3D" id="2.40.170.20">
    <property type="entry name" value="TonB-dependent receptor, beta-barrel domain"/>
    <property type="match status" value="1"/>
</dbReference>
<feature type="signal peptide" evidence="13">
    <location>
        <begin position="1"/>
        <end position="26"/>
    </location>
</feature>
<keyword evidence="9 11" id="KW-0472">Membrane</keyword>
<organism evidence="16 17">
    <name type="scientific">Sphingomonas colocasiae</name>
    <dbReference type="NCBI Taxonomy" id="1848973"/>
    <lineage>
        <taxon>Bacteria</taxon>
        <taxon>Pseudomonadati</taxon>
        <taxon>Pseudomonadota</taxon>
        <taxon>Alphaproteobacteria</taxon>
        <taxon>Sphingomonadales</taxon>
        <taxon>Sphingomonadaceae</taxon>
        <taxon>Sphingomonas</taxon>
    </lineage>
</organism>
<evidence type="ECO:0000256" key="10">
    <source>
        <dbReference type="ARBA" id="ARBA00023237"/>
    </source>
</evidence>
<keyword evidence="2 11" id="KW-0813">Transport</keyword>
<keyword evidence="5 11" id="KW-0812">Transmembrane</keyword>
<evidence type="ECO:0000256" key="2">
    <source>
        <dbReference type="ARBA" id="ARBA00022448"/>
    </source>
</evidence>
<evidence type="ECO:0000256" key="7">
    <source>
        <dbReference type="ARBA" id="ARBA00023065"/>
    </source>
</evidence>
<keyword evidence="10 11" id="KW-0998">Cell outer membrane</keyword>
<evidence type="ECO:0000256" key="11">
    <source>
        <dbReference type="PROSITE-ProRule" id="PRU01360"/>
    </source>
</evidence>
<comment type="similarity">
    <text evidence="11 12">Belongs to the TonB-dependent receptor family.</text>
</comment>
<evidence type="ECO:0000259" key="14">
    <source>
        <dbReference type="Pfam" id="PF00593"/>
    </source>
</evidence>
<dbReference type="SUPFAM" id="SSF56935">
    <property type="entry name" value="Porins"/>
    <property type="match status" value="1"/>
</dbReference>
<keyword evidence="4" id="KW-0410">Iron transport</keyword>
<dbReference type="PANTHER" id="PTHR32552:SF81">
    <property type="entry name" value="TONB-DEPENDENT OUTER MEMBRANE RECEPTOR"/>
    <property type="match status" value="1"/>
</dbReference>
<comment type="caution">
    <text evidence="16">The sequence shown here is derived from an EMBL/GenBank/DDBJ whole genome shotgun (WGS) entry which is preliminary data.</text>
</comment>
<evidence type="ECO:0000256" key="8">
    <source>
        <dbReference type="ARBA" id="ARBA00023077"/>
    </source>
</evidence>
<dbReference type="Pfam" id="PF00593">
    <property type="entry name" value="TonB_dep_Rec_b-barrel"/>
    <property type="match status" value="1"/>
</dbReference>
<evidence type="ECO:0000313" key="16">
    <source>
        <dbReference type="EMBL" id="MBY8825749.1"/>
    </source>
</evidence>
<dbReference type="InterPro" id="IPR000531">
    <property type="entry name" value="Beta-barrel_TonB"/>
</dbReference>
<evidence type="ECO:0000256" key="5">
    <source>
        <dbReference type="ARBA" id="ARBA00022692"/>
    </source>
</evidence>
<accession>A0ABS7Q0I4</accession>
<proteinExistence type="inferred from homology"/>
<feature type="chain" id="PRO_5046347932" evidence="13">
    <location>
        <begin position="27"/>
        <end position="692"/>
    </location>
</feature>
<evidence type="ECO:0000313" key="17">
    <source>
        <dbReference type="Proteomes" id="UP000706039"/>
    </source>
</evidence>
<keyword evidence="7" id="KW-0406">Ion transport</keyword>
<name>A0ABS7Q0I4_9SPHN</name>
<gene>
    <name evidence="16" type="ORF">K7G82_25835</name>
</gene>
<feature type="domain" description="TonB-dependent receptor-like beta-barrel" evidence="14">
    <location>
        <begin position="274"/>
        <end position="659"/>
    </location>
</feature>
<evidence type="ECO:0000256" key="12">
    <source>
        <dbReference type="RuleBase" id="RU003357"/>
    </source>
</evidence>
<sequence>MSRPHLILILSASVASLVAAHGPALAQEASDETEASTDIVVTARKREERLQEVPESVSVLTGAQIDRGNINNLKDFVALTPNIIARSTFRSNETFITLRGIASAQGALPPVSIIVDGVQLGSNDFINQDLLDLERIEVLRGPQGALYGQGAIAGAINIVTRNPTNDFEGFVKGTYGRGNSYRLSGAVSGPIIADSLFFRLSAYHRGTDGLIKNAAGVRIDGGKQSSVRGQLSLDADPLTIKLRGSWTDGDGGCCIQDKAPRDAAGNLIDLDDVTNPGAKSNILGREKTRFRDASARIDYDFGPLTLTSITGWADVRQKVFGDFDYTAAALTAQDLVYSTNVVNQDIRLASNGDGAFSWIVGGFYQKRKETLRLRVGAEIPGGLTPTIIDQDIHKTSKSTAVYGQLSYKITPELELLGALRYDDDKEDNVDRNRPATTQAKAKFHALQPKAQLSYKWTPDIMVYATYSEGFRAGGFSQTSLFDNEKTRNYEAGFKSQFADGRVTLNGSVFHIDYQNQLLSYVVNTNTAAIRRTINIPKTAIDGFELEVNARPSRSLTASFSVGFTDSVVKKVAPDPVIPTAGAVGKKSPLVAPFTVGASATHRTPLTDTLDFVAYGAVQHRGGYYFDLTNTIHTGTKTFVDANLSIETSVWSIGLYGKNLTNARFAENMSITGADLRVPNQPRSYGVEARYRF</sequence>
<feature type="domain" description="TonB-dependent receptor plug" evidence="15">
    <location>
        <begin position="50"/>
        <end position="155"/>
    </location>
</feature>
<protein>
    <submittedName>
        <fullName evidence="16">TonB-dependent receptor</fullName>
    </submittedName>
</protein>
<evidence type="ECO:0000256" key="4">
    <source>
        <dbReference type="ARBA" id="ARBA00022496"/>
    </source>
</evidence>
<dbReference type="Pfam" id="PF07715">
    <property type="entry name" value="Plug"/>
    <property type="match status" value="1"/>
</dbReference>
<comment type="subcellular location">
    <subcellularLocation>
        <location evidence="1 11">Cell outer membrane</location>
        <topology evidence="1 11">Multi-pass membrane protein</topology>
    </subcellularLocation>
</comment>
<keyword evidence="8 12" id="KW-0798">TonB box</keyword>
<keyword evidence="16" id="KW-0675">Receptor</keyword>
<dbReference type="RefSeq" id="WP_222992852.1">
    <property type="nucleotide sequence ID" value="NZ_JAINVV010000013.1"/>
</dbReference>
<evidence type="ECO:0000256" key="6">
    <source>
        <dbReference type="ARBA" id="ARBA00023004"/>
    </source>
</evidence>
<evidence type="ECO:0000256" key="13">
    <source>
        <dbReference type="SAM" id="SignalP"/>
    </source>
</evidence>